<organism evidence="12 13">
    <name type="scientific">Bacillus oleivorans</name>
    <dbReference type="NCBI Taxonomy" id="1448271"/>
    <lineage>
        <taxon>Bacteria</taxon>
        <taxon>Bacillati</taxon>
        <taxon>Bacillota</taxon>
        <taxon>Bacilli</taxon>
        <taxon>Bacillales</taxon>
        <taxon>Bacillaceae</taxon>
        <taxon>Bacillus</taxon>
    </lineage>
</organism>
<gene>
    <name evidence="12" type="ORF">SAMN05877753_101159</name>
</gene>
<dbReference type="PANTHER" id="PTHR43750">
    <property type="entry name" value="UDP-GLUCOSE 6-DEHYDROGENASE TUAD"/>
    <property type="match status" value="1"/>
</dbReference>
<evidence type="ECO:0000256" key="5">
    <source>
        <dbReference type="ARBA" id="ARBA00023027"/>
    </source>
</evidence>
<dbReference type="UniPathway" id="UPA00038">
    <property type="reaction ID" value="UER00491"/>
</dbReference>
<feature type="domain" description="UDP-glucose/GDP-mannose dehydrogenase C-terminal" evidence="11">
    <location>
        <begin position="313"/>
        <end position="413"/>
    </location>
</feature>
<dbReference type="PIRSF" id="PIRSF500134">
    <property type="entry name" value="UDPglc_DH_bac"/>
    <property type="match status" value="1"/>
</dbReference>
<dbReference type="GO" id="GO:0051287">
    <property type="term" value="F:NAD binding"/>
    <property type="evidence" value="ECO:0007669"/>
    <property type="project" value="InterPro"/>
</dbReference>
<dbReference type="SUPFAM" id="SSF48179">
    <property type="entry name" value="6-phosphogluconate dehydrogenase C-terminal domain-like"/>
    <property type="match status" value="1"/>
</dbReference>
<evidence type="ECO:0000256" key="6">
    <source>
        <dbReference type="ARBA" id="ARBA00047473"/>
    </source>
</evidence>
<dbReference type="InterPro" id="IPR036220">
    <property type="entry name" value="UDP-Glc/GDP-Man_DH_C_sf"/>
</dbReference>
<feature type="binding site" evidence="10">
    <location>
        <position position="263"/>
    </location>
    <ligand>
        <name>NAD(+)</name>
        <dbReference type="ChEBI" id="CHEBI:57540"/>
    </ligand>
</feature>
<evidence type="ECO:0000256" key="8">
    <source>
        <dbReference type="PIRSR" id="PIRSR500134-1"/>
    </source>
</evidence>
<dbReference type="GO" id="GO:0000271">
    <property type="term" value="P:polysaccharide biosynthetic process"/>
    <property type="evidence" value="ECO:0007669"/>
    <property type="project" value="InterPro"/>
</dbReference>
<comment type="catalytic activity">
    <reaction evidence="6 7">
        <text>UDP-alpha-D-glucose + 2 NAD(+) + H2O = UDP-alpha-D-glucuronate + 2 NADH + 3 H(+)</text>
        <dbReference type="Rhea" id="RHEA:23596"/>
        <dbReference type="ChEBI" id="CHEBI:15377"/>
        <dbReference type="ChEBI" id="CHEBI:15378"/>
        <dbReference type="ChEBI" id="CHEBI:57540"/>
        <dbReference type="ChEBI" id="CHEBI:57945"/>
        <dbReference type="ChEBI" id="CHEBI:58052"/>
        <dbReference type="ChEBI" id="CHEBI:58885"/>
        <dbReference type="EC" id="1.1.1.22"/>
    </reaction>
</comment>
<dbReference type="SMART" id="SM00984">
    <property type="entry name" value="UDPG_MGDP_dh_C"/>
    <property type="match status" value="1"/>
</dbReference>
<evidence type="ECO:0000256" key="1">
    <source>
        <dbReference type="ARBA" id="ARBA00004701"/>
    </source>
</evidence>
<feature type="binding site" evidence="10">
    <location>
        <position position="30"/>
    </location>
    <ligand>
        <name>NAD(+)</name>
        <dbReference type="ChEBI" id="CHEBI:57540"/>
    </ligand>
</feature>
<dbReference type="SUPFAM" id="SSF51735">
    <property type="entry name" value="NAD(P)-binding Rossmann-fold domains"/>
    <property type="match status" value="1"/>
</dbReference>
<evidence type="ECO:0000256" key="7">
    <source>
        <dbReference type="PIRNR" id="PIRNR000124"/>
    </source>
</evidence>
<feature type="binding site" evidence="10">
    <location>
        <position position="119"/>
    </location>
    <ligand>
        <name>NAD(+)</name>
        <dbReference type="ChEBI" id="CHEBI:57540"/>
    </ligand>
</feature>
<dbReference type="GO" id="GO:0003979">
    <property type="term" value="F:UDP-glucose 6-dehydrogenase activity"/>
    <property type="evidence" value="ECO:0007669"/>
    <property type="project" value="UniProtKB-EC"/>
</dbReference>
<feature type="binding site" evidence="10">
    <location>
        <position position="153"/>
    </location>
    <ligand>
        <name>NAD(+)</name>
        <dbReference type="ChEBI" id="CHEBI:57540"/>
    </ligand>
</feature>
<dbReference type="PIRSF" id="PIRSF000124">
    <property type="entry name" value="UDPglc_GDPman_dh"/>
    <property type="match status" value="1"/>
</dbReference>
<dbReference type="NCBIfam" id="TIGR03026">
    <property type="entry name" value="NDP-sugDHase"/>
    <property type="match status" value="1"/>
</dbReference>
<dbReference type="Gene3D" id="1.20.5.100">
    <property type="entry name" value="Cytochrome c1, transmembrane anchor, C-terminal"/>
    <property type="match status" value="1"/>
</dbReference>
<evidence type="ECO:0000256" key="3">
    <source>
        <dbReference type="ARBA" id="ARBA00012954"/>
    </source>
</evidence>
<dbReference type="InterPro" id="IPR017476">
    <property type="entry name" value="UDP-Glc/GDP-Man"/>
</dbReference>
<evidence type="ECO:0000256" key="2">
    <source>
        <dbReference type="ARBA" id="ARBA00006601"/>
    </source>
</evidence>
<keyword evidence="13" id="KW-1185">Reference proteome</keyword>
<dbReference type="InterPro" id="IPR014027">
    <property type="entry name" value="UDP-Glc/GDP-Man_DH_C"/>
</dbReference>
<dbReference type="InterPro" id="IPR008927">
    <property type="entry name" value="6-PGluconate_DH-like_C_sf"/>
</dbReference>
<feature type="binding site" evidence="10">
    <location>
        <position position="35"/>
    </location>
    <ligand>
        <name>NAD(+)</name>
        <dbReference type="ChEBI" id="CHEBI:57540"/>
    </ligand>
</feature>
<feature type="binding site" evidence="10">
    <location>
        <position position="84"/>
    </location>
    <ligand>
        <name>NAD(+)</name>
        <dbReference type="ChEBI" id="CHEBI:57540"/>
    </ligand>
</feature>
<feature type="binding site" evidence="10">
    <location>
        <position position="327"/>
    </location>
    <ligand>
        <name>NAD(+)</name>
        <dbReference type="ChEBI" id="CHEBI:57540"/>
    </ligand>
</feature>
<protein>
    <recommendedName>
        <fullName evidence="3 7">UDP-glucose 6-dehydrogenase</fullName>
        <ecNumber evidence="3 7">1.1.1.22</ecNumber>
    </recommendedName>
</protein>
<dbReference type="InterPro" id="IPR028357">
    <property type="entry name" value="UDPglc_DH_bac"/>
</dbReference>
<keyword evidence="5 7" id="KW-0520">NAD</keyword>
<comment type="similarity">
    <text evidence="2 7">Belongs to the UDP-glucose/GDP-mannose dehydrogenase family.</text>
</comment>
<dbReference type="Pfam" id="PF00984">
    <property type="entry name" value="UDPG_MGDP_dh"/>
    <property type="match status" value="1"/>
</dbReference>
<dbReference type="InterPro" id="IPR001732">
    <property type="entry name" value="UDP-Glc/GDP-Man_DH_N"/>
</dbReference>
<reference evidence="12 13" key="1">
    <citation type="submission" date="2017-08" db="EMBL/GenBank/DDBJ databases">
        <authorList>
            <person name="de Groot N.N."/>
        </authorList>
    </citation>
    <scope>NUCLEOTIDE SEQUENCE [LARGE SCALE GENOMIC DNA]</scope>
    <source>
        <strain evidence="12 13">JC228</strain>
    </source>
</reference>
<dbReference type="OrthoDB" id="9803238at2"/>
<dbReference type="AlphaFoldDB" id="A0A285CGX3"/>
<evidence type="ECO:0000259" key="11">
    <source>
        <dbReference type="SMART" id="SM00984"/>
    </source>
</evidence>
<evidence type="ECO:0000256" key="4">
    <source>
        <dbReference type="ARBA" id="ARBA00023002"/>
    </source>
</evidence>
<dbReference type="SUPFAM" id="SSF52413">
    <property type="entry name" value="UDP-glucose/GDP-mannose dehydrogenase C-terminal domain"/>
    <property type="match status" value="1"/>
</dbReference>
<dbReference type="PANTHER" id="PTHR43750:SF3">
    <property type="entry name" value="UDP-GLUCOSE 6-DEHYDROGENASE TUAD"/>
    <property type="match status" value="1"/>
</dbReference>
<evidence type="ECO:0000313" key="12">
    <source>
        <dbReference type="EMBL" id="SNX66847.1"/>
    </source>
</evidence>
<evidence type="ECO:0000256" key="10">
    <source>
        <dbReference type="PIRSR" id="PIRSR500134-3"/>
    </source>
</evidence>
<name>A0A285CGX3_9BACI</name>
<accession>A0A285CGX3</accession>
<feature type="active site" description="Nucleophile" evidence="8">
    <location>
        <position position="260"/>
    </location>
</feature>
<feature type="binding site" evidence="9">
    <location>
        <begin position="249"/>
        <end position="253"/>
    </location>
    <ligand>
        <name>substrate</name>
    </ligand>
</feature>
<dbReference type="EMBL" id="OAOP01000001">
    <property type="protein sequence ID" value="SNX66847.1"/>
    <property type="molecule type" value="Genomic_DNA"/>
</dbReference>
<dbReference type="InterPro" id="IPR014026">
    <property type="entry name" value="UDP-Glc/GDP-Man_DH_dimer"/>
</dbReference>
<sequence length="429" mass="47198">MDICVIGAGYVGLTSSAVLADLGHHITCVDKNKERILSLNKGESPIFEPGLSELIQKNQNRLTFTDQVGEAIHTNSCIFICVGTPPLPDGSTDLSYVLSVVDDLAVNITSRKTIITKSTVPLGTNQMINRLLIEKGLSKELFRIVSNPEFLREGSAVHDMFHPDKTVIGLQHGDTASLSIMKEIYKEIDAPMILTTLNDAEVIKFTSNAFLATKISFINEVARICDSYQADITTVAEAIGLDPRIGKHFLQAGIGYGGSCFPKDVSSFIHSAKQKGVETPILEAVQSVNETQLEWYIDKITSYIGDSITKKVAVLGISFKPDTDDTRSSRAVALIQKLDTLKFNVIAYDPKATLPTKGLQTAKQTDSMEEAILDADCVFIATDWPSFKTLDWKKVKTWMKGDLIIDGRNCINPDEIRKHDLRYVGVGRI</sequence>
<feature type="binding site" evidence="9">
    <location>
        <position position="320"/>
    </location>
    <ligand>
        <name>substrate</name>
    </ligand>
</feature>
<comment type="pathway">
    <text evidence="1">Nucleotide-sugar biosynthesis; UDP-alpha-D-glucuronate biosynthesis; UDP-alpha-D-glucuronate from UDP-alpha-D-glucose: step 1/1.</text>
</comment>
<feature type="binding site" evidence="9">
    <location>
        <position position="204"/>
    </location>
    <ligand>
        <name>substrate</name>
    </ligand>
</feature>
<dbReference type="RefSeq" id="WP_097156695.1">
    <property type="nucleotide sequence ID" value="NZ_JBEPMQ010000012.1"/>
</dbReference>
<dbReference type="Gene3D" id="3.40.50.720">
    <property type="entry name" value="NAD(P)-binding Rossmann-like Domain"/>
    <property type="match status" value="2"/>
</dbReference>
<feature type="binding site" evidence="9">
    <location>
        <position position="257"/>
    </location>
    <ligand>
        <name>substrate</name>
    </ligand>
</feature>
<evidence type="ECO:0000256" key="9">
    <source>
        <dbReference type="PIRSR" id="PIRSR500134-2"/>
    </source>
</evidence>
<dbReference type="Pfam" id="PF03720">
    <property type="entry name" value="UDPG_MGDP_dh_C"/>
    <property type="match status" value="1"/>
</dbReference>
<dbReference type="GO" id="GO:0006065">
    <property type="term" value="P:UDP-glucuronate biosynthetic process"/>
    <property type="evidence" value="ECO:0007669"/>
    <property type="project" value="UniProtKB-UniPathway"/>
</dbReference>
<proteinExistence type="inferred from homology"/>
<feature type="binding site" evidence="9">
    <location>
        <begin position="150"/>
        <end position="153"/>
    </location>
    <ligand>
        <name>substrate</name>
    </ligand>
</feature>
<keyword evidence="4 7" id="KW-0560">Oxidoreductase</keyword>
<dbReference type="EC" id="1.1.1.22" evidence="3 7"/>
<dbReference type="Pfam" id="PF03721">
    <property type="entry name" value="UDPG_MGDP_dh_N"/>
    <property type="match status" value="1"/>
</dbReference>
<evidence type="ECO:0000313" key="13">
    <source>
        <dbReference type="Proteomes" id="UP000219546"/>
    </source>
</evidence>
<dbReference type="InterPro" id="IPR036291">
    <property type="entry name" value="NAD(P)-bd_dom_sf"/>
</dbReference>
<dbReference type="Proteomes" id="UP000219546">
    <property type="component" value="Unassembled WGS sequence"/>
</dbReference>